<protein>
    <submittedName>
        <fullName evidence="1">Uncharacterized protein</fullName>
    </submittedName>
</protein>
<feature type="non-terminal residue" evidence="1">
    <location>
        <position position="1"/>
    </location>
</feature>
<evidence type="ECO:0000313" key="1">
    <source>
        <dbReference type="EMBL" id="KVH94232.1"/>
    </source>
</evidence>
<organism evidence="1 2">
    <name type="scientific">Cynara cardunculus var. scolymus</name>
    <name type="common">Globe artichoke</name>
    <name type="synonym">Cynara scolymus</name>
    <dbReference type="NCBI Taxonomy" id="59895"/>
    <lineage>
        <taxon>Eukaryota</taxon>
        <taxon>Viridiplantae</taxon>
        <taxon>Streptophyta</taxon>
        <taxon>Embryophyta</taxon>
        <taxon>Tracheophyta</taxon>
        <taxon>Spermatophyta</taxon>
        <taxon>Magnoliopsida</taxon>
        <taxon>eudicotyledons</taxon>
        <taxon>Gunneridae</taxon>
        <taxon>Pentapetalae</taxon>
        <taxon>asterids</taxon>
        <taxon>campanulids</taxon>
        <taxon>Asterales</taxon>
        <taxon>Asteraceae</taxon>
        <taxon>Carduoideae</taxon>
        <taxon>Cardueae</taxon>
        <taxon>Carduinae</taxon>
        <taxon>Cynara</taxon>
    </lineage>
</organism>
<sequence length="149" mass="17184">MGWERSSTEPWPRTCVSVNHALATGFWLINQTWVAVSLGIKNTEVRAYRTDPVQITSSIKKYFQPNNHVTMPRHDHTGWQRSSTEPWPRPWVSVNHALATWFWLINQTWVTVFLGIKNTEVRAYRTDPVQALLSTLIGSASFVPDFCKQ</sequence>
<dbReference type="EMBL" id="LEKV01004560">
    <property type="protein sequence ID" value="KVH94232.1"/>
    <property type="molecule type" value="Genomic_DNA"/>
</dbReference>
<gene>
    <name evidence="1" type="ORF">Ccrd_003730</name>
</gene>
<evidence type="ECO:0000313" key="2">
    <source>
        <dbReference type="Proteomes" id="UP000243975"/>
    </source>
</evidence>
<reference evidence="1 2" key="1">
    <citation type="journal article" date="2016" name="Sci. Rep.">
        <title>The genome sequence of the outbreeding globe artichoke constructed de novo incorporating a phase-aware low-pass sequencing strategy of F1 progeny.</title>
        <authorList>
            <person name="Scaglione D."/>
            <person name="Reyes-Chin-Wo S."/>
            <person name="Acquadro A."/>
            <person name="Froenicke L."/>
            <person name="Portis E."/>
            <person name="Beitel C."/>
            <person name="Tirone M."/>
            <person name="Mauro R."/>
            <person name="Lo Monaco A."/>
            <person name="Mauromicale G."/>
            <person name="Faccioli P."/>
            <person name="Cattivelli L."/>
            <person name="Rieseberg L."/>
            <person name="Michelmore R."/>
            <person name="Lanteri S."/>
        </authorList>
    </citation>
    <scope>NUCLEOTIDE SEQUENCE [LARGE SCALE GENOMIC DNA]</scope>
    <source>
        <strain evidence="1">2C</strain>
    </source>
</reference>
<comment type="caution">
    <text evidence="1">The sequence shown here is derived from an EMBL/GenBank/DDBJ whole genome shotgun (WGS) entry which is preliminary data.</text>
</comment>
<dbReference type="Proteomes" id="UP000243975">
    <property type="component" value="Unassembled WGS sequence"/>
</dbReference>
<proteinExistence type="predicted"/>
<accession>A0A103XNY5</accession>
<keyword evidence="2" id="KW-1185">Reference proteome</keyword>
<dbReference type="Gramene" id="KVH94232">
    <property type="protein sequence ID" value="KVH94232"/>
    <property type="gene ID" value="Ccrd_003730"/>
</dbReference>
<name>A0A103XNY5_CYNCS</name>
<dbReference type="AlphaFoldDB" id="A0A103XNY5"/>